<dbReference type="EMBL" id="CAWUHB010000024">
    <property type="protein sequence ID" value="CAK7222084.1"/>
    <property type="molecule type" value="Genomic_DNA"/>
</dbReference>
<evidence type="ECO:0000313" key="5">
    <source>
        <dbReference type="Proteomes" id="UP001642405"/>
    </source>
</evidence>
<protein>
    <submittedName>
        <fullName evidence="4">Uncharacterized protein</fullName>
    </submittedName>
</protein>
<keyword evidence="3" id="KW-0496">Mitochondrion</keyword>
<organism evidence="4 5">
    <name type="scientific">Sporothrix curviconia</name>
    <dbReference type="NCBI Taxonomy" id="1260050"/>
    <lineage>
        <taxon>Eukaryota</taxon>
        <taxon>Fungi</taxon>
        <taxon>Dikarya</taxon>
        <taxon>Ascomycota</taxon>
        <taxon>Pezizomycotina</taxon>
        <taxon>Sordariomycetes</taxon>
        <taxon>Sordariomycetidae</taxon>
        <taxon>Ophiostomatales</taxon>
        <taxon>Ophiostomataceae</taxon>
        <taxon>Sporothrix</taxon>
    </lineage>
</organism>
<sequence>MQMLQTQNTYKLFRWLSKAIIEPASAPGGTPDAARQISEEHSGSQIPEEVAARIDLVANLPPTVFSELLHSLDPFLVSQKLDELRDIVVSPEMATLTPVGSTVTVFGTRMLYQCLSEMLFTVFLRRSEAGHEHLRLLPKDYIVLMRAAGAASDVVTAKRYWAEIDKSGQSKWRNSKISSEYMRARFLTSSLYLQHDVARLRVQPLNLHYLKIKYQSARLYTLDNIRRGGEVALTHRFGHDVNKINFAAHLSRMMRCKWPPRHVYQKALDIGRADELSAKAAYLIALGRTGSLQEVTSRLYSIWGVRVMYQKRTKFERVVGATPMNRKVLLYPTAELLDAVVQAFCSNCEVSLALKTVTHIAQSFGIHVPDRVWFDLLKWADALSSPKMDREWDIAGFPTRKVAPNTVDAIWTVMTSEPYNVRPGFDQYDMLIRSMLRRLDTKSPDSLLPALQLMRQMKPLYQAKLREHEDALKALAETRALGHADEGPAVMRLRQATTEKWHMWFCFHRWCDQIINSGHSAAADSELLTRWIPIIVDEFRPFLLRDTWYPMPTGIVRLREPHEHGKVQQDWAIEDIPRVRPSMWYRYRSHRVIEDDLAEPEGAPYGKSVFFTKHPLPFKAKVLAEDVMFDGREGVEGDMEGMEQDRYDQDYNREEMEYDQEDRDYGMDRWDDGAEGLEGMEGSRTRRLGERATPMTEEELATKTAQFLKKMDDAERAELAEFTKMHQEPVEAVVNKAMDEAMERAMEADLQEEVKKALEGNLSYADYQSLQQKKQLADIGNGAILDEHGHVLTPAQLRWYERHAERYSRLRRVTVRSRATNMAPLDVLLSRNHPEQHSSLRREFA</sequence>
<keyword evidence="2" id="KW-0809">Transit peptide</keyword>
<evidence type="ECO:0000256" key="1">
    <source>
        <dbReference type="ARBA" id="ARBA00004173"/>
    </source>
</evidence>
<dbReference type="Proteomes" id="UP001642405">
    <property type="component" value="Unassembled WGS sequence"/>
</dbReference>
<reference evidence="4 5" key="1">
    <citation type="submission" date="2024-01" db="EMBL/GenBank/DDBJ databases">
        <authorList>
            <person name="Allen C."/>
            <person name="Tagirdzhanova G."/>
        </authorList>
    </citation>
    <scope>NUCLEOTIDE SEQUENCE [LARGE SCALE GENOMIC DNA]</scope>
</reference>
<proteinExistence type="predicted"/>
<gene>
    <name evidence="4" type="ORF">SCUCBS95973_004721</name>
</gene>
<evidence type="ECO:0000256" key="3">
    <source>
        <dbReference type="ARBA" id="ARBA00023128"/>
    </source>
</evidence>
<dbReference type="InterPro" id="IPR024319">
    <property type="entry name" value="ATPase_expression_mit"/>
</dbReference>
<name>A0ABP0BQZ0_9PEZI</name>
<evidence type="ECO:0000313" key="4">
    <source>
        <dbReference type="EMBL" id="CAK7222084.1"/>
    </source>
</evidence>
<dbReference type="Pfam" id="PF12921">
    <property type="entry name" value="ATP13"/>
    <property type="match status" value="1"/>
</dbReference>
<evidence type="ECO:0000256" key="2">
    <source>
        <dbReference type="ARBA" id="ARBA00022946"/>
    </source>
</evidence>
<comment type="caution">
    <text evidence="4">The sequence shown here is derived from an EMBL/GenBank/DDBJ whole genome shotgun (WGS) entry which is preliminary data.</text>
</comment>
<comment type="subcellular location">
    <subcellularLocation>
        <location evidence="1">Mitochondrion</location>
    </subcellularLocation>
</comment>
<accession>A0ABP0BQZ0</accession>
<keyword evidence="5" id="KW-1185">Reference proteome</keyword>